<feature type="domain" description="Glycosyltransferase 2-like" evidence="1">
    <location>
        <begin position="6"/>
        <end position="168"/>
    </location>
</feature>
<name>G9AGH3_SINF1</name>
<dbReference type="RefSeq" id="WP_014331809.1">
    <property type="nucleotide sequence ID" value="NC_016815.1"/>
</dbReference>
<protein>
    <recommendedName>
        <fullName evidence="1">Glycosyltransferase 2-like domain-containing protein</fullName>
    </recommendedName>
</protein>
<geneLocation type="plasmid" evidence="2 3">
    <name>pSfHH103e</name>
</geneLocation>
<sequence>MPSVDVAIPCYNYAHFLPQCVGSVLSQDVDEVRVFIIDNASTDNSVAVARQLAETDLRIQVICHEKNLGPHASFNEGIDLARADYFLILCADDLLAAGALKRGIEALERNRHAAFAVGAGTPSVGETLPLPTEQPEGWEVQSGQAYIEQCCRTVGDNSGAHAILARNSAQRAAGYYRASLVHMDDLEMALRLGSIGSVIRLRSALAIQRMHTTNLLSALWGDRLKDLQEREATFNSFFRLEGRNIPRSVELHRIAKRRIAETAFWSAASHVYRGKTSAGLALLKYSLALSPSLSLFPPVRHLFRTNGALKRVVEVIWGGAR</sequence>
<dbReference type="PANTHER" id="PTHR43685">
    <property type="entry name" value="GLYCOSYLTRANSFERASE"/>
    <property type="match status" value="1"/>
</dbReference>
<gene>
    <name evidence="2" type="primary">lgtD</name>
    <name evidence="2" type="ordered locus">SFHH103_05692</name>
</gene>
<dbReference type="SUPFAM" id="SSF53448">
    <property type="entry name" value="Nucleotide-diphospho-sugar transferases"/>
    <property type="match status" value="1"/>
</dbReference>
<dbReference type="Gene3D" id="3.90.550.10">
    <property type="entry name" value="Spore Coat Polysaccharide Biosynthesis Protein SpsA, Chain A"/>
    <property type="match status" value="1"/>
</dbReference>
<dbReference type="PANTHER" id="PTHR43685:SF2">
    <property type="entry name" value="GLYCOSYLTRANSFERASE 2-LIKE DOMAIN-CONTAINING PROTEIN"/>
    <property type="match status" value="1"/>
</dbReference>
<dbReference type="CDD" id="cd00761">
    <property type="entry name" value="Glyco_tranf_GTA_type"/>
    <property type="match status" value="1"/>
</dbReference>
<dbReference type="Pfam" id="PF00535">
    <property type="entry name" value="Glycos_transf_2"/>
    <property type="match status" value="1"/>
</dbReference>
<evidence type="ECO:0000313" key="3">
    <source>
        <dbReference type="Proteomes" id="UP000007735"/>
    </source>
</evidence>
<keyword evidence="2" id="KW-0614">Plasmid</keyword>
<dbReference type="InterPro" id="IPR050834">
    <property type="entry name" value="Glycosyltransf_2"/>
</dbReference>
<dbReference type="InterPro" id="IPR029044">
    <property type="entry name" value="Nucleotide-diphossugar_trans"/>
</dbReference>
<evidence type="ECO:0000313" key="2">
    <source>
        <dbReference type="EMBL" id="CCF00155.1"/>
    </source>
</evidence>
<dbReference type="Proteomes" id="UP000007735">
    <property type="component" value="Plasmid pSfHH103e"/>
</dbReference>
<reference evidence="2 3" key="1">
    <citation type="journal article" date="2012" name="J. Bacteriol.">
        <title>Genome sequence of the soybean symbiont Sinorhizobium fredii HH103.</title>
        <authorList>
            <person name="Weidner S."/>
            <person name="Becker A."/>
            <person name="Bonilla I."/>
            <person name="Jaenicke S."/>
            <person name="Lloret J."/>
            <person name="Margaret I."/>
            <person name="Puhler A."/>
            <person name="Ruiz-Sainz J.E."/>
            <person name="Schneiker-Bekel S."/>
            <person name="Szczepanowski R."/>
            <person name="Vinardell J.M."/>
            <person name="Zehner S."/>
            <person name="Gottfert M."/>
        </authorList>
    </citation>
    <scope>NUCLEOTIDE SEQUENCE [LARGE SCALE GENOMIC DNA]</scope>
    <source>
        <strain evidence="2 3">HH103</strain>
        <plasmid evidence="3">pSfHH103e</plasmid>
    </source>
</reference>
<dbReference type="AlphaFoldDB" id="G9AGH3"/>
<dbReference type="EMBL" id="HE616899">
    <property type="protein sequence ID" value="CCF00155.1"/>
    <property type="molecule type" value="Genomic_DNA"/>
</dbReference>
<dbReference type="InterPro" id="IPR001173">
    <property type="entry name" value="Glyco_trans_2-like"/>
</dbReference>
<proteinExistence type="predicted"/>
<dbReference type="PATRIC" id="fig|380.5.peg.5251"/>
<dbReference type="KEGG" id="sfh:SFHH103_05692"/>
<accession>G9AGH3</accession>
<evidence type="ECO:0000259" key="1">
    <source>
        <dbReference type="Pfam" id="PF00535"/>
    </source>
</evidence>
<organism evidence="2 3">
    <name type="scientific">Sinorhizobium fredii (strain HH103)</name>
    <dbReference type="NCBI Taxonomy" id="1117943"/>
    <lineage>
        <taxon>Bacteria</taxon>
        <taxon>Pseudomonadati</taxon>
        <taxon>Pseudomonadota</taxon>
        <taxon>Alphaproteobacteria</taxon>
        <taxon>Hyphomicrobiales</taxon>
        <taxon>Rhizobiaceae</taxon>
        <taxon>Sinorhizobium/Ensifer group</taxon>
        <taxon>Sinorhizobium</taxon>
    </lineage>
</organism>
<dbReference type="HOGENOM" id="CLU_025996_0_2_5"/>